<organism evidence="2 3">
    <name type="scientific">Euphydryas editha</name>
    <name type="common">Edith's checkerspot</name>
    <dbReference type="NCBI Taxonomy" id="104508"/>
    <lineage>
        <taxon>Eukaryota</taxon>
        <taxon>Metazoa</taxon>
        <taxon>Ecdysozoa</taxon>
        <taxon>Arthropoda</taxon>
        <taxon>Hexapoda</taxon>
        <taxon>Insecta</taxon>
        <taxon>Pterygota</taxon>
        <taxon>Neoptera</taxon>
        <taxon>Endopterygota</taxon>
        <taxon>Lepidoptera</taxon>
        <taxon>Glossata</taxon>
        <taxon>Ditrysia</taxon>
        <taxon>Papilionoidea</taxon>
        <taxon>Nymphalidae</taxon>
        <taxon>Nymphalinae</taxon>
        <taxon>Euphydryas</taxon>
    </lineage>
</organism>
<gene>
    <name evidence="2" type="ORF">EEDITHA_LOCUS9767</name>
</gene>
<name>A0AAU9U884_EUPED</name>
<evidence type="ECO:0000313" key="2">
    <source>
        <dbReference type="EMBL" id="CAH2094176.1"/>
    </source>
</evidence>
<sequence length="139" mass="15018">MVSNIVEGRLAALQPLAGPPCRPPLAGDNRPLARATRAAIAEKDRVTAAPSASVVALVDPGSSPHFSKHRSKERGRKGEGGGVERVRSHHLKGSGPSRERGIGEKAQQERFLRKINKKKNLIKKKVCTCGYNPEVGYCF</sequence>
<keyword evidence="3" id="KW-1185">Reference proteome</keyword>
<dbReference type="EMBL" id="CAKOGL010000013">
    <property type="protein sequence ID" value="CAH2094176.1"/>
    <property type="molecule type" value="Genomic_DNA"/>
</dbReference>
<feature type="region of interest" description="Disordered" evidence="1">
    <location>
        <begin position="57"/>
        <end position="108"/>
    </location>
</feature>
<protein>
    <submittedName>
        <fullName evidence="2">Uncharacterized protein</fullName>
    </submittedName>
</protein>
<feature type="compositionally biased region" description="Basic and acidic residues" evidence="1">
    <location>
        <begin position="76"/>
        <end position="86"/>
    </location>
</feature>
<feature type="compositionally biased region" description="Basic and acidic residues" evidence="1">
    <location>
        <begin position="97"/>
        <end position="108"/>
    </location>
</feature>
<dbReference type="AlphaFoldDB" id="A0AAU9U884"/>
<evidence type="ECO:0000313" key="3">
    <source>
        <dbReference type="Proteomes" id="UP001153954"/>
    </source>
</evidence>
<comment type="caution">
    <text evidence="2">The sequence shown here is derived from an EMBL/GenBank/DDBJ whole genome shotgun (WGS) entry which is preliminary data.</text>
</comment>
<reference evidence="2" key="1">
    <citation type="submission" date="2022-03" db="EMBL/GenBank/DDBJ databases">
        <authorList>
            <person name="Tunstrom K."/>
        </authorList>
    </citation>
    <scope>NUCLEOTIDE SEQUENCE</scope>
</reference>
<evidence type="ECO:0000256" key="1">
    <source>
        <dbReference type="SAM" id="MobiDB-lite"/>
    </source>
</evidence>
<feature type="compositionally biased region" description="Basic residues" evidence="1">
    <location>
        <begin position="66"/>
        <end position="75"/>
    </location>
</feature>
<dbReference type="Proteomes" id="UP001153954">
    <property type="component" value="Unassembled WGS sequence"/>
</dbReference>
<accession>A0AAU9U884</accession>
<proteinExistence type="predicted"/>